<feature type="region of interest" description="Disordered" evidence="1">
    <location>
        <begin position="1"/>
        <end position="32"/>
    </location>
</feature>
<dbReference type="AlphaFoldDB" id="A0A382NCJ1"/>
<accession>A0A382NCJ1</accession>
<feature type="compositionally biased region" description="Basic and acidic residues" evidence="1">
    <location>
        <begin position="9"/>
        <end position="22"/>
    </location>
</feature>
<evidence type="ECO:0000313" key="2">
    <source>
        <dbReference type="EMBL" id="SVC57442.1"/>
    </source>
</evidence>
<sequence length="32" mass="3604">MLRFLTKVTPRDVNHRPEDASKPLKGCGLRAP</sequence>
<organism evidence="2">
    <name type="scientific">marine metagenome</name>
    <dbReference type="NCBI Taxonomy" id="408172"/>
    <lineage>
        <taxon>unclassified sequences</taxon>
        <taxon>metagenomes</taxon>
        <taxon>ecological metagenomes</taxon>
    </lineage>
</organism>
<name>A0A382NCJ1_9ZZZZ</name>
<dbReference type="EMBL" id="UINC01098710">
    <property type="protein sequence ID" value="SVC57442.1"/>
    <property type="molecule type" value="Genomic_DNA"/>
</dbReference>
<evidence type="ECO:0000256" key="1">
    <source>
        <dbReference type="SAM" id="MobiDB-lite"/>
    </source>
</evidence>
<reference evidence="2" key="1">
    <citation type="submission" date="2018-05" db="EMBL/GenBank/DDBJ databases">
        <authorList>
            <person name="Lanie J.A."/>
            <person name="Ng W.-L."/>
            <person name="Kazmierczak K.M."/>
            <person name="Andrzejewski T.M."/>
            <person name="Davidsen T.M."/>
            <person name="Wayne K.J."/>
            <person name="Tettelin H."/>
            <person name="Glass J.I."/>
            <person name="Rusch D."/>
            <person name="Podicherti R."/>
            <person name="Tsui H.-C.T."/>
            <person name="Winkler M.E."/>
        </authorList>
    </citation>
    <scope>NUCLEOTIDE SEQUENCE</scope>
</reference>
<gene>
    <name evidence="2" type="ORF">METZ01_LOCUS310296</name>
</gene>
<proteinExistence type="predicted"/>
<protein>
    <submittedName>
        <fullName evidence="2">Uncharacterized protein</fullName>
    </submittedName>
</protein>